<dbReference type="OrthoDB" id="120976at2759"/>
<evidence type="ECO:0000313" key="2">
    <source>
        <dbReference type="Proteomes" id="UP000439903"/>
    </source>
</evidence>
<comment type="caution">
    <text evidence="1">The sequence shown here is derived from an EMBL/GenBank/DDBJ whole genome shotgun (WGS) entry which is preliminary data.</text>
</comment>
<organism evidence="1 2">
    <name type="scientific">Gigaspora margarita</name>
    <dbReference type="NCBI Taxonomy" id="4874"/>
    <lineage>
        <taxon>Eukaryota</taxon>
        <taxon>Fungi</taxon>
        <taxon>Fungi incertae sedis</taxon>
        <taxon>Mucoromycota</taxon>
        <taxon>Glomeromycotina</taxon>
        <taxon>Glomeromycetes</taxon>
        <taxon>Diversisporales</taxon>
        <taxon>Gigasporaceae</taxon>
        <taxon>Gigaspora</taxon>
    </lineage>
</organism>
<protein>
    <submittedName>
        <fullName evidence="1">Uncharacterized protein</fullName>
    </submittedName>
</protein>
<dbReference type="Gene3D" id="3.80.10.10">
    <property type="entry name" value="Ribonuclease Inhibitor"/>
    <property type="match status" value="1"/>
</dbReference>
<name>A0A8H4AF86_GIGMA</name>
<dbReference type="Proteomes" id="UP000439903">
    <property type="component" value="Unassembled WGS sequence"/>
</dbReference>
<dbReference type="AlphaFoldDB" id="A0A8H4AF86"/>
<proteinExistence type="predicted"/>
<reference evidence="1 2" key="1">
    <citation type="journal article" date="2019" name="Environ. Microbiol.">
        <title>At the nexus of three kingdoms: the genome of the mycorrhizal fungus Gigaspora margarita provides insights into plant, endobacterial and fungal interactions.</title>
        <authorList>
            <person name="Venice F."/>
            <person name="Ghignone S."/>
            <person name="Salvioli di Fossalunga A."/>
            <person name="Amselem J."/>
            <person name="Novero M."/>
            <person name="Xianan X."/>
            <person name="Sedzielewska Toro K."/>
            <person name="Morin E."/>
            <person name="Lipzen A."/>
            <person name="Grigoriev I.V."/>
            <person name="Henrissat B."/>
            <person name="Martin F.M."/>
            <person name="Bonfante P."/>
        </authorList>
    </citation>
    <scope>NUCLEOTIDE SEQUENCE [LARGE SCALE GENOMIC DNA]</scope>
    <source>
        <strain evidence="1 2">BEG34</strain>
    </source>
</reference>
<accession>A0A8H4AF86</accession>
<sequence>MEGSYGALCKYYSDLGHSDNPLRSDGGSGIAFAEILCENKTLTSLNLGRNLSGPEAAKALFTNISQNKLGSEGEKRSAMYFI</sequence>
<gene>
    <name evidence="1" type="ORF">F8M41_022343</name>
</gene>
<dbReference type="EMBL" id="WTPW01000689">
    <property type="protein sequence ID" value="KAF0488320.1"/>
    <property type="molecule type" value="Genomic_DNA"/>
</dbReference>
<evidence type="ECO:0000313" key="1">
    <source>
        <dbReference type="EMBL" id="KAF0488320.1"/>
    </source>
</evidence>
<keyword evidence="2" id="KW-1185">Reference proteome</keyword>
<dbReference type="SUPFAM" id="SSF52047">
    <property type="entry name" value="RNI-like"/>
    <property type="match status" value="1"/>
</dbReference>
<dbReference type="InterPro" id="IPR032675">
    <property type="entry name" value="LRR_dom_sf"/>
</dbReference>